<dbReference type="Gene3D" id="3.20.20.80">
    <property type="entry name" value="Glycosidases"/>
    <property type="match status" value="1"/>
</dbReference>
<proteinExistence type="inferred from homology"/>
<dbReference type="InterPro" id="IPR000322">
    <property type="entry name" value="Glyco_hydro_31_TIM"/>
</dbReference>
<evidence type="ECO:0000259" key="6">
    <source>
        <dbReference type="Pfam" id="PF21365"/>
    </source>
</evidence>
<dbReference type="CDD" id="cd06595">
    <property type="entry name" value="GH31_u1"/>
    <property type="match status" value="1"/>
</dbReference>
<sequence>MDQYKFPCEPVANEQSVVKGPQYRFTIIDDNVLRYEWAEDGVFEDRASTFAINRKLSKPEFRVRDNGDNELSIITPSLHLTYDKKRFSLSGLGATFTAKITLWGAEWRYGEEPGNANLGGTARTLDDVDGRCDMGAGILSKDGYAVLDDSDSMLFDGSGFVTPRRPGDRIDGYLFCYGYDYQGAMQSFYAISGRQPVVPRWCLGNWWSRYHAYDQDEYLALMDKFRANDIPMSVAVVDMDWHWVKEDHVPHTGWTGYTWNTNLFRDPAGFAHDLHERGLKMTLNDHPHAGIARHEEVYTEVAKVLGHDTTHGDPIQFDPTSPEFMHAFFNVVHRRLEDQGCDFWWIDWQQGSHSRTPGFDPLWLLNHFQFLDTKRTHGDDSYPIIFSRYGGPGSHRYPVGFSGDTIATWASLQFQPEFTATSSNIGYGWWSHDIGGHLPGYRDDECTARWVQFGAFSPILRLHSSLSRWMSKEPWLYRNDCMNAMKAAMQQRHRFIPYIFSCNATSSSGALPLVRPLYWEYPRNPEAYRYPNQYFFGPSLLVAPVVTPRDESTNLAKTKVWLPPLRHVDIFTGTVYDGDREIDLYRSLDFIPVLAPEGSIIPTERSTVPSNSCDNPTCFKVLVVVGRDGAFELREDVRDDSPELTGPSIAAGNGDKHNNTTLRTIPIRFDQAAGRLTTVSAGRDWVIRFLAPAIETSAIQVRINGDLVSPAPKTIENNQGMMAIDLKIPAVQDPMSEIIVDVGPNPQLAVLDHTPVLGRLVNDFQTDFGNKDRIWDIIESKQPTAAKVSRLLSLGTDEIFYGPVAELLLADSRT</sequence>
<dbReference type="Gene3D" id="2.60.40.1180">
    <property type="entry name" value="Golgi alpha-mannosidase II"/>
    <property type="match status" value="1"/>
</dbReference>
<evidence type="ECO:0000256" key="3">
    <source>
        <dbReference type="ARBA" id="ARBA00012741"/>
    </source>
</evidence>
<dbReference type="Proteomes" id="UP001392437">
    <property type="component" value="Unassembled WGS sequence"/>
</dbReference>
<keyword evidence="4" id="KW-0378">Hydrolase</keyword>
<feature type="domain" description="Glycoside hydrolase family 31 TIM barrel" evidence="5">
    <location>
        <begin position="196"/>
        <end position="501"/>
    </location>
</feature>
<dbReference type="SUPFAM" id="SSF51445">
    <property type="entry name" value="(Trans)glycosidases"/>
    <property type="match status" value="1"/>
</dbReference>
<dbReference type="PANTHER" id="PTHR22762">
    <property type="entry name" value="ALPHA-GLUCOSIDASE"/>
    <property type="match status" value="1"/>
</dbReference>
<reference evidence="7 8" key="1">
    <citation type="submission" date="2023-01" db="EMBL/GenBank/DDBJ databases">
        <title>Analysis of 21 Apiospora genomes using comparative genomics revels a genus with tremendous synthesis potential of carbohydrate active enzymes and secondary metabolites.</title>
        <authorList>
            <person name="Sorensen T."/>
        </authorList>
    </citation>
    <scope>NUCLEOTIDE SEQUENCE [LARGE SCALE GENOMIC DNA]</scope>
    <source>
        <strain evidence="7 8">CBS 117206</strain>
    </source>
</reference>
<dbReference type="GO" id="GO:0004558">
    <property type="term" value="F:alpha-1,4-glucosidase activity"/>
    <property type="evidence" value="ECO:0007669"/>
    <property type="project" value="UniProtKB-EC"/>
</dbReference>
<evidence type="ECO:0000256" key="2">
    <source>
        <dbReference type="ARBA" id="ARBA00007806"/>
    </source>
</evidence>
<evidence type="ECO:0000313" key="8">
    <source>
        <dbReference type="Proteomes" id="UP001392437"/>
    </source>
</evidence>
<dbReference type="InterPro" id="IPR048395">
    <property type="entry name" value="Glyco_hydro_31_C"/>
</dbReference>
<accession>A0AAW0RAY6</accession>
<dbReference type="EC" id="3.2.1.20" evidence="3"/>
<dbReference type="InterPro" id="IPR013780">
    <property type="entry name" value="Glyco_hydro_b"/>
</dbReference>
<organism evidence="7 8">
    <name type="scientific">Apiospora kogelbergensis</name>
    <dbReference type="NCBI Taxonomy" id="1337665"/>
    <lineage>
        <taxon>Eukaryota</taxon>
        <taxon>Fungi</taxon>
        <taxon>Dikarya</taxon>
        <taxon>Ascomycota</taxon>
        <taxon>Pezizomycotina</taxon>
        <taxon>Sordariomycetes</taxon>
        <taxon>Xylariomycetidae</taxon>
        <taxon>Amphisphaeriales</taxon>
        <taxon>Apiosporaceae</taxon>
        <taxon>Apiospora</taxon>
    </lineage>
</organism>
<gene>
    <name evidence="7" type="ORF">PG999_000136</name>
</gene>
<dbReference type="InterPro" id="IPR017853">
    <property type="entry name" value="GH"/>
</dbReference>
<name>A0AAW0RAY6_9PEZI</name>
<comment type="catalytic activity">
    <reaction evidence="1">
        <text>Hydrolysis of terminal, non-reducing (1-&gt;4)-linked alpha-D-glucose residues with release of alpha-D-glucose.</text>
        <dbReference type="EC" id="3.2.1.20"/>
    </reaction>
</comment>
<evidence type="ECO:0000313" key="7">
    <source>
        <dbReference type="EMBL" id="KAK8131963.1"/>
    </source>
</evidence>
<comment type="caution">
    <text evidence="7">The sequence shown here is derived from an EMBL/GenBank/DDBJ whole genome shotgun (WGS) entry which is preliminary data.</text>
</comment>
<dbReference type="Pfam" id="PF21365">
    <property type="entry name" value="Glyco_hydro_31_3rd"/>
    <property type="match status" value="1"/>
</dbReference>
<comment type="similarity">
    <text evidence="2 4">Belongs to the glycosyl hydrolase 31 family.</text>
</comment>
<evidence type="ECO:0000256" key="1">
    <source>
        <dbReference type="ARBA" id="ARBA00001657"/>
    </source>
</evidence>
<protein>
    <recommendedName>
        <fullName evidence="3">alpha-glucosidase</fullName>
        <ecNumber evidence="3">3.2.1.20</ecNumber>
    </recommendedName>
</protein>
<dbReference type="AlphaFoldDB" id="A0AAW0RAY6"/>
<dbReference type="Pfam" id="PF01055">
    <property type="entry name" value="Glyco_hydro_31_2nd"/>
    <property type="match status" value="1"/>
</dbReference>
<dbReference type="GO" id="GO:0005975">
    <property type="term" value="P:carbohydrate metabolic process"/>
    <property type="evidence" value="ECO:0007669"/>
    <property type="project" value="InterPro"/>
</dbReference>
<keyword evidence="8" id="KW-1185">Reference proteome</keyword>
<feature type="domain" description="Glycosyl hydrolase family 31 C-terminal" evidence="6">
    <location>
        <begin position="511"/>
        <end position="601"/>
    </location>
</feature>
<keyword evidence="4" id="KW-0326">Glycosidase</keyword>
<dbReference type="GO" id="GO:0006491">
    <property type="term" value="P:N-glycan processing"/>
    <property type="evidence" value="ECO:0007669"/>
    <property type="project" value="TreeGrafter"/>
</dbReference>
<dbReference type="SUPFAM" id="SSF51011">
    <property type="entry name" value="Glycosyl hydrolase domain"/>
    <property type="match status" value="1"/>
</dbReference>
<evidence type="ECO:0000256" key="4">
    <source>
        <dbReference type="RuleBase" id="RU361185"/>
    </source>
</evidence>
<evidence type="ECO:0000259" key="5">
    <source>
        <dbReference type="Pfam" id="PF01055"/>
    </source>
</evidence>
<dbReference type="EMBL" id="JAQQWP010000001">
    <property type="protein sequence ID" value="KAK8131963.1"/>
    <property type="molecule type" value="Genomic_DNA"/>
</dbReference>
<dbReference type="PANTHER" id="PTHR22762:SF89">
    <property type="entry name" value="ALPHA-XYLOSIDASE"/>
    <property type="match status" value="1"/>
</dbReference>